<dbReference type="PANTHER" id="PTHR33639">
    <property type="entry name" value="THIOL-DISULFIDE OXIDOREDUCTASE DCC"/>
    <property type="match status" value="1"/>
</dbReference>
<dbReference type="PANTHER" id="PTHR33639:SF2">
    <property type="entry name" value="DUF393 DOMAIN-CONTAINING PROTEIN"/>
    <property type="match status" value="1"/>
</dbReference>
<evidence type="ECO:0000313" key="2">
    <source>
        <dbReference type="EMBL" id="UOF01812.1"/>
    </source>
</evidence>
<organism evidence="2 3">
    <name type="scientific">Bdellovibrio reynosensis</name>
    <dbReference type="NCBI Taxonomy" id="2835041"/>
    <lineage>
        <taxon>Bacteria</taxon>
        <taxon>Pseudomonadati</taxon>
        <taxon>Bdellovibrionota</taxon>
        <taxon>Bdellovibrionia</taxon>
        <taxon>Bdellovibrionales</taxon>
        <taxon>Pseudobdellovibrionaceae</taxon>
        <taxon>Bdellovibrio</taxon>
    </lineage>
</organism>
<dbReference type="RefSeq" id="WP_243538422.1">
    <property type="nucleotide sequence ID" value="NZ_CP093442.1"/>
</dbReference>
<name>A0ABY4CA68_9BACT</name>
<dbReference type="InterPro" id="IPR007263">
    <property type="entry name" value="DCC1-like"/>
</dbReference>
<keyword evidence="1" id="KW-0812">Transmembrane</keyword>
<keyword evidence="3" id="KW-1185">Reference proteome</keyword>
<dbReference type="EMBL" id="CP093442">
    <property type="protein sequence ID" value="UOF01812.1"/>
    <property type="molecule type" value="Genomic_DNA"/>
</dbReference>
<gene>
    <name evidence="2" type="ORF">MNR06_02450</name>
</gene>
<sequence>MENMETTNLKNQDSLKAKNLVFFDGVCHLCNGFVDAVISRDKNHKLLFAPLQGDTAIGLLAPHDRESLETVVFYEKGKTYHRSSAVIRILATLGGIFKLFLLALIIPGPIRDVLYKLVARNRYSWFGKREFCRLPTPQERSYLLP</sequence>
<evidence type="ECO:0000256" key="1">
    <source>
        <dbReference type="SAM" id="Phobius"/>
    </source>
</evidence>
<keyword evidence="1" id="KW-0472">Membrane</keyword>
<dbReference type="Proteomes" id="UP000830116">
    <property type="component" value="Chromosome"/>
</dbReference>
<keyword evidence="1" id="KW-1133">Transmembrane helix</keyword>
<proteinExistence type="predicted"/>
<accession>A0ABY4CA68</accession>
<reference evidence="2" key="1">
    <citation type="submission" date="2022-03" db="EMBL/GenBank/DDBJ databases">
        <title>Genome Identification and Characterization of new species Bdellovibrio reynosense LBG001 sp. nov. from a Mexico soil sample.</title>
        <authorList>
            <person name="Camilli A."/>
            <person name="Ajao Y."/>
            <person name="Guo X."/>
        </authorList>
    </citation>
    <scope>NUCLEOTIDE SEQUENCE</scope>
    <source>
        <strain evidence="2">LBG001</strain>
    </source>
</reference>
<dbReference type="Pfam" id="PF04134">
    <property type="entry name" value="DCC1-like"/>
    <property type="match status" value="1"/>
</dbReference>
<feature type="transmembrane region" description="Helical" evidence="1">
    <location>
        <begin position="85"/>
        <end position="106"/>
    </location>
</feature>
<evidence type="ECO:0000313" key="3">
    <source>
        <dbReference type="Proteomes" id="UP000830116"/>
    </source>
</evidence>
<protein>
    <submittedName>
        <fullName evidence="2">DCC1-like thiol-disulfide oxidoreductase family protein</fullName>
    </submittedName>
</protein>
<dbReference type="InterPro" id="IPR052927">
    <property type="entry name" value="DCC_oxidoreductase"/>
</dbReference>